<organism evidence="2">
    <name type="scientific">Odontella aurita</name>
    <dbReference type="NCBI Taxonomy" id="265563"/>
    <lineage>
        <taxon>Eukaryota</taxon>
        <taxon>Sar</taxon>
        <taxon>Stramenopiles</taxon>
        <taxon>Ochrophyta</taxon>
        <taxon>Bacillariophyta</taxon>
        <taxon>Mediophyceae</taxon>
        <taxon>Biddulphiophycidae</taxon>
        <taxon>Eupodiscales</taxon>
        <taxon>Odontellaceae</taxon>
        <taxon>Odontella</taxon>
    </lineage>
</organism>
<feature type="compositionally biased region" description="Polar residues" evidence="1">
    <location>
        <begin position="1"/>
        <end position="11"/>
    </location>
</feature>
<evidence type="ECO:0000256" key="1">
    <source>
        <dbReference type="SAM" id="MobiDB-lite"/>
    </source>
</evidence>
<feature type="region of interest" description="Disordered" evidence="1">
    <location>
        <begin position="50"/>
        <end position="82"/>
    </location>
</feature>
<protein>
    <recommendedName>
        <fullName evidence="3">Stc1 domain-containing protein</fullName>
    </recommendedName>
</protein>
<feature type="compositionally biased region" description="Polar residues" evidence="1">
    <location>
        <begin position="61"/>
        <end position="76"/>
    </location>
</feature>
<evidence type="ECO:0008006" key="3">
    <source>
        <dbReference type="Google" id="ProtNLM"/>
    </source>
</evidence>
<dbReference type="EMBL" id="HBKQ01005868">
    <property type="protein sequence ID" value="CAE2209504.1"/>
    <property type="molecule type" value="Transcribed_RNA"/>
</dbReference>
<feature type="region of interest" description="Disordered" evidence="1">
    <location>
        <begin position="1"/>
        <end position="27"/>
    </location>
</feature>
<feature type="compositionally biased region" description="Basic and acidic residues" evidence="1">
    <location>
        <begin position="18"/>
        <end position="27"/>
    </location>
</feature>
<feature type="region of interest" description="Disordered" evidence="1">
    <location>
        <begin position="344"/>
        <end position="367"/>
    </location>
</feature>
<reference evidence="2" key="1">
    <citation type="submission" date="2021-01" db="EMBL/GenBank/DDBJ databases">
        <authorList>
            <person name="Corre E."/>
            <person name="Pelletier E."/>
            <person name="Niang G."/>
            <person name="Scheremetjew M."/>
            <person name="Finn R."/>
            <person name="Kale V."/>
            <person name="Holt S."/>
            <person name="Cochrane G."/>
            <person name="Meng A."/>
            <person name="Brown T."/>
            <person name="Cohen L."/>
        </authorList>
    </citation>
    <scope>NUCLEOTIDE SEQUENCE</scope>
    <source>
        <strain evidence="2">Isolate 1302-5</strain>
    </source>
</reference>
<dbReference type="AlphaFoldDB" id="A0A7S4HUF8"/>
<evidence type="ECO:0000313" key="2">
    <source>
        <dbReference type="EMBL" id="CAE2209504.1"/>
    </source>
</evidence>
<proteinExistence type="predicted"/>
<accession>A0A7S4HUF8</accession>
<sequence length="488" mass="55323">MAETEISQSSDLPAGSESNRERLTRCERSTFTGELKRLAETTVGDIAVSCKRPKVERGDNGSANTSEIHALQSFTDDNAEVPPPSTGFGYPEEEDYNDGGPEVRRCENCGFDRPRTSYHRRQWAKPYGGWTCTFCVEEAIKQRRDAEKEEIRRDKAERHEHVMSDKVVKEAGIWKEGGPRRCFTCKEYKEQEDYSNKQWKTLYRECSSCIRTRKESGIERRKPIGLVAASNAPSLSSGSPMLRVCCTCRGEKTRDGFSKKQWRNPSNMLRMCSSCHQDEERRKAKHKAELEEEAARRKTDLSLPERRRCFSCGTFGESADFSSKQWGKNYGRCARCIETERAAKRAGGASDNKTNTDAENSEGGNAADGEVSKRMCGGCNINCPRDAFARAQWKRSSSDRRCRACAAKDVKERDEHIAAEANIRKEQDNVASGRDSESALTDEKKENRRCFRCKTFQTFEAFSTKQWKKTYRTCKECMGAGGHAFHAQ</sequence>
<gene>
    <name evidence="2" type="ORF">OAUR00152_LOCUS3997</name>
</gene>
<name>A0A7S4HUF8_9STRA</name>